<evidence type="ECO:0000313" key="2">
    <source>
        <dbReference type="Proteomes" id="UP000288805"/>
    </source>
</evidence>
<comment type="caution">
    <text evidence="1">The sequence shown here is derived from an EMBL/GenBank/DDBJ whole genome shotgun (WGS) entry which is preliminary data.</text>
</comment>
<dbReference type="Proteomes" id="UP000288805">
    <property type="component" value="Unassembled WGS sequence"/>
</dbReference>
<name>A0A438DIL8_VITVI</name>
<reference evidence="1 2" key="1">
    <citation type="journal article" date="2018" name="PLoS Genet.">
        <title>Population sequencing reveals clonal diversity and ancestral inbreeding in the grapevine cultivar Chardonnay.</title>
        <authorList>
            <person name="Roach M.J."/>
            <person name="Johnson D.L."/>
            <person name="Bohlmann J."/>
            <person name="van Vuuren H.J."/>
            <person name="Jones S.J."/>
            <person name="Pretorius I.S."/>
            <person name="Schmidt S.A."/>
            <person name="Borneman A.R."/>
        </authorList>
    </citation>
    <scope>NUCLEOTIDE SEQUENCE [LARGE SCALE GENOMIC DNA]</scope>
    <source>
        <strain evidence="2">cv. Chardonnay</strain>
        <tissue evidence="1">Leaf</tissue>
    </source>
</reference>
<protein>
    <submittedName>
        <fullName evidence="1">Uncharacterized protein</fullName>
    </submittedName>
</protein>
<organism evidence="1 2">
    <name type="scientific">Vitis vinifera</name>
    <name type="common">Grape</name>
    <dbReference type="NCBI Taxonomy" id="29760"/>
    <lineage>
        <taxon>Eukaryota</taxon>
        <taxon>Viridiplantae</taxon>
        <taxon>Streptophyta</taxon>
        <taxon>Embryophyta</taxon>
        <taxon>Tracheophyta</taxon>
        <taxon>Spermatophyta</taxon>
        <taxon>Magnoliopsida</taxon>
        <taxon>eudicotyledons</taxon>
        <taxon>Gunneridae</taxon>
        <taxon>Pentapetalae</taxon>
        <taxon>rosids</taxon>
        <taxon>Vitales</taxon>
        <taxon>Vitaceae</taxon>
        <taxon>Viteae</taxon>
        <taxon>Vitis</taxon>
    </lineage>
</organism>
<evidence type="ECO:0000313" key="1">
    <source>
        <dbReference type="EMBL" id="RVW35324.1"/>
    </source>
</evidence>
<dbReference type="PANTHER" id="PTHR33116:SF78">
    <property type="entry name" value="OS12G0587133 PROTEIN"/>
    <property type="match status" value="1"/>
</dbReference>
<dbReference type="PANTHER" id="PTHR33116">
    <property type="entry name" value="REVERSE TRANSCRIPTASE ZINC-BINDING DOMAIN-CONTAINING PROTEIN-RELATED-RELATED"/>
    <property type="match status" value="1"/>
</dbReference>
<dbReference type="AlphaFoldDB" id="A0A438DIL8"/>
<gene>
    <name evidence="1" type="ORF">CK203_098694</name>
</gene>
<proteinExistence type="predicted"/>
<accession>A0A438DIL8</accession>
<dbReference type="EMBL" id="QGNW01001608">
    <property type="protein sequence ID" value="RVW35324.1"/>
    <property type="molecule type" value="Genomic_DNA"/>
</dbReference>
<sequence>MPLYDGQDDRLPEWAVVNLSGVDGGILVFWNNRMLQLDLKAQEVAWLEEPFSEEEVFNALSGLRINLEKSELILEGMVENLDDLIVELGCKVGNLPSSYLGLPLGASLKSTIAWDGVKERFHDRLFMWKQQYISKGGELL</sequence>